<evidence type="ECO:0000313" key="3">
    <source>
        <dbReference type="WBParaSite" id="nRc.2.0.1.t45059-RA"/>
    </source>
</evidence>
<dbReference type="WBParaSite" id="nRc.2.0.1.t45059-RA">
    <property type="protein sequence ID" value="nRc.2.0.1.t45059-RA"/>
    <property type="gene ID" value="nRc.2.0.1.g45059"/>
</dbReference>
<proteinExistence type="predicted"/>
<sequence length="117" mass="12554">MVTIPIATKDSKVAHVISLALSVQQDFVDGAGGCQSQSLDDGINGKLTPMGRRRRVGFGHDGQHQLRQQRQTKSNEGPSSAPITPPEVQNGEATGSYYILAFSDGTERIVNSMKRSA</sequence>
<evidence type="ECO:0000313" key="2">
    <source>
        <dbReference type="Proteomes" id="UP000887565"/>
    </source>
</evidence>
<feature type="compositionally biased region" description="Polar residues" evidence="1">
    <location>
        <begin position="65"/>
        <end position="82"/>
    </location>
</feature>
<reference evidence="3" key="1">
    <citation type="submission" date="2022-11" db="UniProtKB">
        <authorList>
            <consortium name="WormBaseParasite"/>
        </authorList>
    </citation>
    <scope>IDENTIFICATION</scope>
</reference>
<keyword evidence="2" id="KW-1185">Reference proteome</keyword>
<accession>A0A915L1M4</accession>
<protein>
    <submittedName>
        <fullName evidence="3">Uncharacterized protein</fullName>
    </submittedName>
</protein>
<dbReference type="Proteomes" id="UP000887565">
    <property type="component" value="Unplaced"/>
</dbReference>
<organism evidence="2 3">
    <name type="scientific">Romanomermis culicivorax</name>
    <name type="common">Nematode worm</name>
    <dbReference type="NCBI Taxonomy" id="13658"/>
    <lineage>
        <taxon>Eukaryota</taxon>
        <taxon>Metazoa</taxon>
        <taxon>Ecdysozoa</taxon>
        <taxon>Nematoda</taxon>
        <taxon>Enoplea</taxon>
        <taxon>Dorylaimia</taxon>
        <taxon>Mermithida</taxon>
        <taxon>Mermithoidea</taxon>
        <taxon>Mermithidae</taxon>
        <taxon>Romanomermis</taxon>
    </lineage>
</organism>
<name>A0A915L1M4_ROMCU</name>
<feature type="region of interest" description="Disordered" evidence="1">
    <location>
        <begin position="33"/>
        <end position="91"/>
    </location>
</feature>
<dbReference type="AlphaFoldDB" id="A0A915L1M4"/>
<evidence type="ECO:0000256" key="1">
    <source>
        <dbReference type="SAM" id="MobiDB-lite"/>
    </source>
</evidence>